<feature type="region of interest" description="Disordered" evidence="1">
    <location>
        <begin position="1"/>
        <end position="21"/>
    </location>
</feature>
<name>A0A8D2QDP4_ZONAL</name>
<dbReference type="Ensembl" id="ENSZALT00000011687.1">
    <property type="protein sequence ID" value="ENSZALP00000008274.1"/>
    <property type="gene ID" value="ENSZALG00000007214.1"/>
</dbReference>
<reference evidence="2" key="2">
    <citation type="submission" date="2025-09" db="UniProtKB">
        <authorList>
            <consortium name="Ensembl"/>
        </authorList>
    </citation>
    <scope>IDENTIFICATION</scope>
</reference>
<protein>
    <submittedName>
        <fullName evidence="2">RAB28, member RAS onco family</fullName>
    </submittedName>
</protein>
<dbReference type="InterPro" id="IPR027417">
    <property type="entry name" value="P-loop_NTPase"/>
</dbReference>
<dbReference type="SUPFAM" id="SSF52540">
    <property type="entry name" value="P-loop containing nucleoside triphosphate hydrolases"/>
    <property type="match status" value="1"/>
</dbReference>
<dbReference type="Proteomes" id="UP000694413">
    <property type="component" value="Unassembled WGS sequence"/>
</dbReference>
<accession>A0A8D2QDP4</accession>
<evidence type="ECO:0000256" key="1">
    <source>
        <dbReference type="SAM" id="MobiDB-lite"/>
    </source>
</evidence>
<gene>
    <name evidence="2" type="primary">RAB28</name>
</gene>
<keyword evidence="3" id="KW-1185">Reference proteome</keyword>
<feature type="region of interest" description="Disordered" evidence="1">
    <location>
        <begin position="144"/>
        <end position="179"/>
    </location>
</feature>
<proteinExistence type="predicted"/>
<dbReference type="AlphaFoldDB" id="A0A8D2QDP4"/>
<dbReference type="Gene3D" id="3.40.50.300">
    <property type="entry name" value="P-loop containing nucleotide triphosphate hydrolases"/>
    <property type="match status" value="1"/>
</dbReference>
<reference evidence="2" key="1">
    <citation type="submission" date="2025-08" db="UniProtKB">
        <authorList>
            <consortium name="Ensembl"/>
        </authorList>
    </citation>
    <scope>IDENTIFICATION</scope>
</reference>
<evidence type="ECO:0000313" key="3">
    <source>
        <dbReference type="Proteomes" id="UP000694413"/>
    </source>
</evidence>
<organism evidence="2 3">
    <name type="scientific">Zonotrichia albicollis</name>
    <name type="common">White-throated sparrow</name>
    <name type="synonym">Fringilla albicollis</name>
    <dbReference type="NCBI Taxonomy" id="44394"/>
    <lineage>
        <taxon>Eukaryota</taxon>
        <taxon>Metazoa</taxon>
        <taxon>Chordata</taxon>
        <taxon>Craniata</taxon>
        <taxon>Vertebrata</taxon>
        <taxon>Euteleostomi</taxon>
        <taxon>Archelosauria</taxon>
        <taxon>Archosauria</taxon>
        <taxon>Dinosauria</taxon>
        <taxon>Saurischia</taxon>
        <taxon>Theropoda</taxon>
        <taxon>Coelurosauria</taxon>
        <taxon>Aves</taxon>
        <taxon>Neognathae</taxon>
        <taxon>Neoaves</taxon>
        <taxon>Telluraves</taxon>
        <taxon>Australaves</taxon>
        <taxon>Passeriformes</taxon>
        <taxon>Passerellidae</taxon>
        <taxon>Zonotrichia</taxon>
    </lineage>
</organism>
<sequence>PPPARLAPHGAAPPLSGCGRAIAPPPALPPVAWLPRRASLRGPSHGGERPTARLNHPPILWGKKWVCPEAVDGLVAVSPALNLPLPPFSRPCRWFRPARTIATEGAPEEDGGGGSTVGAGFVSAALALLPVPFSLLHPTPPGCSQPLLSRRGRRDHVGLGGGGESGPPAQAGGAGGRHHRQVDLEHIRTVKADKHQRFCQENNFSSHFVSAKTGDSVFLCFQRIAADILGIKLNKAELEQSQRVVKADIVNYSQEPVTRAANPSRSSMCAVQ</sequence>
<evidence type="ECO:0000313" key="2">
    <source>
        <dbReference type="Ensembl" id="ENSZALP00000008274.1"/>
    </source>
</evidence>